<dbReference type="EMBL" id="JBHSMG010000003">
    <property type="protein sequence ID" value="MFC5502976.1"/>
    <property type="molecule type" value="Genomic_DNA"/>
</dbReference>
<dbReference type="PANTHER" id="PTHR30055">
    <property type="entry name" value="HTH-TYPE TRANSCRIPTIONAL REGULATOR RUTR"/>
    <property type="match status" value="1"/>
</dbReference>
<dbReference type="InterPro" id="IPR041347">
    <property type="entry name" value="MftR_C"/>
</dbReference>
<keyword evidence="2 4" id="KW-0238">DNA-binding</keyword>
<protein>
    <submittedName>
        <fullName evidence="6">TetR/AcrR family transcriptional regulator</fullName>
    </submittedName>
</protein>
<evidence type="ECO:0000313" key="7">
    <source>
        <dbReference type="Proteomes" id="UP001596039"/>
    </source>
</evidence>
<gene>
    <name evidence="6" type="ORF">ACFPJ4_12065</name>
</gene>
<dbReference type="Proteomes" id="UP001596039">
    <property type="component" value="Unassembled WGS sequence"/>
</dbReference>
<evidence type="ECO:0000259" key="5">
    <source>
        <dbReference type="PROSITE" id="PS50977"/>
    </source>
</evidence>
<dbReference type="PROSITE" id="PS50977">
    <property type="entry name" value="HTH_TETR_2"/>
    <property type="match status" value="1"/>
</dbReference>
<comment type="caution">
    <text evidence="6">The sequence shown here is derived from an EMBL/GenBank/DDBJ whole genome shotgun (WGS) entry which is preliminary data.</text>
</comment>
<dbReference type="InterPro" id="IPR050109">
    <property type="entry name" value="HTH-type_TetR-like_transc_reg"/>
</dbReference>
<evidence type="ECO:0000256" key="3">
    <source>
        <dbReference type="ARBA" id="ARBA00023163"/>
    </source>
</evidence>
<dbReference type="Gene3D" id="1.10.10.60">
    <property type="entry name" value="Homeodomain-like"/>
    <property type="match status" value="1"/>
</dbReference>
<dbReference type="SUPFAM" id="SSF46689">
    <property type="entry name" value="Homeodomain-like"/>
    <property type="match status" value="1"/>
</dbReference>
<feature type="DNA-binding region" description="H-T-H motif" evidence="4">
    <location>
        <begin position="5"/>
        <end position="24"/>
    </location>
</feature>
<keyword evidence="7" id="KW-1185">Reference proteome</keyword>
<dbReference type="Gene3D" id="1.10.357.10">
    <property type="entry name" value="Tetracycline Repressor, domain 2"/>
    <property type="match status" value="1"/>
</dbReference>
<dbReference type="Pfam" id="PF17754">
    <property type="entry name" value="TetR_C_14"/>
    <property type="match status" value="1"/>
</dbReference>
<dbReference type="InterPro" id="IPR009057">
    <property type="entry name" value="Homeodomain-like_sf"/>
</dbReference>
<evidence type="ECO:0000313" key="6">
    <source>
        <dbReference type="EMBL" id="MFC5502976.1"/>
    </source>
</evidence>
<evidence type="ECO:0000256" key="2">
    <source>
        <dbReference type="ARBA" id="ARBA00023125"/>
    </source>
</evidence>
<sequence>MSQDTIDDIAAAVGISARSVFRYFPTKEDIVVGKFDLVADAMLSMLRDRPVAEPVWESLRRCFDLLMPYVDAPGHHEVAEPMQRIVFDTPHLLARYLEKLQRMQDAAVIAVRERAARVGAPFAEDDPAPRAIVAAAFGCLIAAQHSWLAGNGRGSFAAAVDRAMSTVGPRTHER</sequence>
<evidence type="ECO:0000256" key="1">
    <source>
        <dbReference type="ARBA" id="ARBA00023015"/>
    </source>
</evidence>
<evidence type="ECO:0000256" key="4">
    <source>
        <dbReference type="PROSITE-ProRule" id="PRU00335"/>
    </source>
</evidence>
<accession>A0ABW0NSQ5</accession>
<feature type="domain" description="HTH tetR-type" evidence="5">
    <location>
        <begin position="1"/>
        <end position="42"/>
    </location>
</feature>
<keyword evidence="3" id="KW-0804">Transcription</keyword>
<dbReference type="InterPro" id="IPR001647">
    <property type="entry name" value="HTH_TetR"/>
</dbReference>
<organism evidence="6 7">
    <name type="scientific">Lysinimonas soli</name>
    <dbReference type="NCBI Taxonomy" id="1074233"/>
    <lineage>
        <taxon>Bacteria</taxon>
        <taxon>Bacillati</taxon>
        <taxon>Actinomycetota</taxon>
        <taxon>Actinomycetes</taxon>
        <taxon>Micrococcales</taxon>
        <taxon>Microbacteriaceae</taxon>
        <taxon>Lysinimonas</taxon>
    </lineage>
</organism>
<dbReference type="RefSeq" id="WP_386740693.1">
    <property type="nucleotide sequence ID" value="NZ_JBHSMG010000003.1"/>
</dbReference>
<reference evidence="7" key="1">
    <citation type="journal article" date="2019" name="Int. J. Syst. Evol. Microbiol.">
        <title>The Global Catalogue of Microorganisms (GCM) 10K type strain sequencing project: providing services to taxonomists for standard genome sequencing and annotation.</title>
        <authorList>
            <consortium name="The Broad Institute Genomics Platform"/>
            <consortium name="The Broad Institute Genome Sequencing Center for Infectious Disease"/>
            <person name="Wu L."/>
            <person name="Ma J."/>
        </authorList>
    </citation>
    <scope>NUCLEOTIDE SEQUENCE [LARGE SCALE GENOMIC DNA]</scope>
    <source>
        <strain evidence="7">CGMCC 4.6997</strain>
    </source>
</reference>
<name>A0ABW0NSQ5_9MICO</name>
<dbReference type="Pfam" id="PF00440">
    <property type="entry name" value="TetR_N"/>
    <property type="match status" value="1"/>
</dbReference>
<proteinExistence type="predicted"/>
<dbReference type="PANTHER" id="PTHR30055:SF234">
    <property type="entry name" value="HTH-TYPE TRANSCRIPTIONAL REGULATOR BETI"/>
    <property type="match status" value="1"/>
</dbReference>
<keyword evidence="1" id="KW-0805">Transcription regulation</keyword>